<name>F4LWN7_TEPAE</name>
<gene>
    <name evidence="4" type="ordered locus">TEPIRE1_0817</name>
</gene>
<dbReference type="PANTHER" id="PTHR43405:SF1">
    <property type="entry name" value="GLYCOSYL HYDROLASE DIGH"/>
    <property type="match status" value="1"/>
</dbReference>
<evidence type="ECO:0000313" key="4">
    <source>
        <dbReference type="EMBL" id="CCP25524.1"/>
    </source>
</evidence>
<dbReference type="SUPFAM" id="SSF49265">
    <property type="entry name" value="Fibronectin type III"/>
    <property type="match status" value="1"/>
</dbReference>
<accession>L0RZ79</accession>
<evidence type="ECO:0000259" key="3">
    <source>
        <dbReference type="Pfam" id="PF02638"/>
    </source>
</evidence>
<dbReference type="InterPro" id="IPR017853">
    <property type="entry name" value="GH"/>
</dbReference>
<dbReference type="RefSeq" id="WP_013777862.1">
    <property type="nucleotide sequence ID" value="NC_015519.1"/>
</dbReference>
<dbReference type="Gene3D" id="2.60.40.10">
    <property type="entry name" value="Immunoglobulins"/>
    <property type="match status" value="1"/>
</dbReference>
<dbReference type="OrthoDB" id="9760892at2"/>
<dbReference type="Proteomes" id="UP000010802">
    <property type="component" value="Chromosome"/>
</dbReference>
<dbReference type="Gene3D" id="3.20.20.80">
    <property type="entry name" value="Glycosidases"/>
    <property type="match status" value="1"/>
</dbReference>
<evidence type="ECO:0000256" key="1">
    <source>
        <dbReference type="ARBA" id="ARBA00022729"/>
    </source>
</evidence>
<keyword evidence="5" id="KW-1185">Reference proteome</keyword>
<dbReference type="AlphaFoldDB" id="F4LWN7"/>
<dbReference type="InterPro" id="IPR052177">
    <property type="entry name" value="Divisome_Glycosyl_Hydrolase"/>
</dbReference>
<dbReference type="EMBL" id="HF563609">
    <property type="protein sequence ID" value="CCP25524.1"/>
    <property type="molecule type" value="Genomic_DNA"/>
</dbReference>
<evidence type="ECO:0000256" key="2">
    <source>
        <dbReference type="SAM" id="SignalP"/>
    </source>
</evidence>
<dbReference type="KEGG" id="tep:TepRe1_0753"/>
<keyword evidence="1 2" id="KW-0732">Signal</keyword>
<evidence type="ECO:0000313" key="5">
    <source>
        <dbReference type="Proteomes" id="UP000010802"/>
    </source>
</evidence>
<protein>
    <recommendedName>
        <fullName evidence="3">Glycosyl hydrolase-like 10 domain-containing protein</fullName>
    </recommendedName>
</protein>
<dbReference type="PANTHER" id="PTHR43405">
    <property type="entry name" value="GLYCOSYL HYDROLASE DIGH"/>
    <property type="match status" value="1"/>
</dbReference>
<dbReference type="KEGG" id="tae:TepiRe1_0817"/>
<feature type="domain" description="Glycosyl hydrolase-like 10" evidence="3">
    <location>
        <begin position="468"/>
        <end position="712"/>
    </location>
</feature>
<feature type="chain" id="PRO_5003311230" description="Glycosyl hydrolase-like 10 domain-containing protein" evidence="2">
    <location>
        <begin position="26"/>
        <end position="1095"/>
    </location>
</feature>
<feature type="signal peptide" evidence="2">
    <location>
        <begin position="1"/>
        <end position="25"/>
    </location>
</feature>
<proteinExistence type="predicted"/>
<dbReference type="PATRIC" id="fig|1209989.3.peg.903"/>
<dbReference type="InterPro" id="IPR036116">
    <property type="entry name" value="FN3_sf"/>
</dbReference>
<dbReference type="SUPFAM" id="SSF51445">
    <property type="entry name" value="(Trans)glycosidases"/>
    <property type="match status" value="1"/>
</dbReference>
<dbReference type="InterPro" id="IPR013783">
    <property type="entry name" value="Ig-like_fold"/>
</dbReference>
<organism evidence="4 5">
    <name type="scientific">Tepidanaerobacter acetatoxydans (strain DSM 21804 / JCM 16047 / Re1)</name>
    <dbReference type="NCBI Taxonomy" id="1209989"/>
    <lineage>
        <taxon>Bacteria</taxon>
        <taxon>Bacillati</taxon>
        <taxon>Bacillota</taxon>
        <taxon>Clostridia</taxon>
        <taxon>Thermosediminibacterales</taxon>
        <taxon>Tepidanaerobacteraceae</taxon>
        <taxon>Tepidanaerobacter</taxon>
    </lineage>
</organism>
<dbReference type="HOGENOM" id="CLU_283987_0_0_9"/>
<dbReference type="eggNOG" id="COG1649">
    <property type="taxonomic scope" value="Bacteria"/>
</dbReference>
<reference evidence="5" key="1">
    <citation type="journal article" date="2013" name="Genome Announc.">
        <title>First genome sequence of a syntrophic acetate-oxidizing bacterium, Tepidanaerobacter acetatoxydans strain Re1.</title>
        <authorList>
            <person name="Manzoor S."/>
            <person name="Bongcam-Rudloff E."/>
            <person name="Schnurer A."/>
            <person name="Muller B."/>
        </authorList>
    </citation>
    <scope>NUCLEOTIDE SEQUENCE [LARGE SCALE GENOMIC DNA]</scope>
    <source>
        <strain evidence="5">Re1</strain>
    </source>
</reference>
<dbReference type="InterPro" id="IPR003790">
    <property type="entry name" value="GHL10"/>
</dbReference>
<accession>F4LWN7</accession>
<dbReference type="Pfam" id="PF02638">
    <property type="entry name" value="GHL10"/>
    <property type="match status" value="1"/>
</dbReference>
<sequence>MKVTKTIALGAFIAAVFIIQFSAGASTIDIAASGMPKIVFENGTAYSVNLVDKEREQEQVAIYTRNFGEYTKPFADGVAEFVVVNNIVAYKNTNGLKGTYIPADGYVISYTKEKADFVNNVNIGEEAALVNLDVPILPEKYFKLGNLIVPIDDVNSQRNANCIVLYDSSYDESTKTNGWGMELTVVDGAVCDIADIKNDDGVVVDNNSPIPSNGVVISIHSGNSFYNKLHENVKLGDKVTVVTDNMKLYSAGKTTYDAFNPMSIEDNPLAWDKKNDKPYDGFRGPDQIIIYDSSYGDYTGTNPYGYEVTVQEDGKIINVGGNNLQIPDGGFVISGHGTRADWLQSYARLGSRVILNKEKQEIRIILTPDSYVDTADLAIKTAQDCLNLAKIQYIDIDYDEIQDKIDLTKSQMQKVHELLSQGEYRELIQTVNDIQNEANIAYYMTFESPKVENRAVWHRPRETSIDEVKQRLDMLQDININIVYLETYWNGYSIYPTNNEIMEHNPIYDGFDVLQAYITEAHARGIKLYAWVEDFLVGQNVAQKKPEWMIESRQGDRYFKDSLGTKYYYLNPAMPEVRDFISGMYKELVKKYDIDGIQFDYMRYPESGDYSNDFGYDSYTRQLFKNYAGADPASLTLEDKLWQDWCDFRVGIINSFAYRVISEVKSIKPDIQISIDVWPDYNKTIMDTFQNPKDWISQDYINTIIPMSYYLYEQPVVEDINKTQAFAKGHAQVNVGLATTTKPDIQILLRQIAAARAASANGVGIFELQSLFSGGYDSALKLGVFRQPAITTEDTEQSVNLMFSDILRKIDDIYLKYGGMDSEEAQKYKELVRNIKVDFKSDKDAVKSAGSIKNNIEDLVDIIDGDETLNMQVAAKVKADLNAALNILEEYISNHSFMANHKVREFQAVVPVKMLKEEKEAPLKVKAVFCDNSSAVMYLDSSQYKITTSDFQIADIDDDILRINKKGRATVIIEILDTFNFDTYKGADNKIRFTVNKNNKDVVASSDFGKLTASDVTDTQAALSFSAAVVDSDIAGYTLYRNGKKISGNFDGIFTDEDLQPDTIYYYEIRGFDASGKKIYRSNQTTIRTKAKVME</sequence>
<dbReference type="STRING" id="1209989.TepRe1_0753"/>